<gene>
    <name evidence="1" type="ORF">LOK49_LG08G01902</name>
</gene>
<accession>A0ACC0GWT1</accession>
<reference evidence="1 2" key="1">
    <citation type="journal article" date="2022" name="Plant J.">
        <title>Chromosome-level genome of Camellia lanceoleosa provides a valuable resource for understanding genome evolution and self-incompatibility.</title>
        <authorList>
            <person name="Gong W."/>
            <person name="Xiao S."/>
            <person name="Wang L."/>
            <person name="Liao Z."/>
            <person name="Chang Y."/>
            <person name="Mo W."/>
            <person name="Hu G."/>
            <person name="Li W."/>
            <person name="Zhao G."/>
            <person name="Zhu H."/>
            <person name="Hu X."/>
            <person name="Ji K."/>
            <person name="Xiang X."/>
            <person name="Song Q."/>
            <person name="Yuan D."/>
            <person name="Jin S."/>
            <person name="Zhang L."/>
        </authorList>
    </citation>
    <scope>NUCLEOTIDE SEQUENCE [LARGE SCALE GENOMIC DNA]</scope>
    <source>
        <strain evidence="1">SQ_2022a</strain>
    </source>
</reference>
<sequence length="164" mass="18578">MALIMKAINKFRRCVRSVECPNPSSALEIDFMDQAKILFAQDPEERKGFQYDHVWLILKGAEKLLDNTPKENPKQGYDYFEGFQNGSPISASLVAPSSIDLDANEETVVEVDHNVVSSGYPIGKKKEKLRRMQIADNSHLLESIVEGTQEIVVNLKRGQKQREE</sequence>
<proteinExistence type="predicted"/>
<organism evidence="1 2">
    <name type="scientific">Camellia lanceoleosa</name>
    <dbReference type="NCBI Taxonomy" id="1840588"/>
    <lineage>
        <taxon>Eukaryota</taxon>
        <taxon>Viridiplantae</taxon>
        <taxon>Streptophyta</taxon>
        <taxon>Embryophyta</taxon>
        <taxon>Tracheophyta</taxon>
        <taxon>Spermatophyta</taxon>
        <taxon>Magnoliopsida</taxon>
        <taxon>eudicotyledons</taxon>
        <taxon>Gunneridae</taxon>
        <taxon>Pentapetalae</taxon>
        <taxon>asterids</taxon>
        <taxon>Ericales</taxon>
        <taxon>Theaceae</taxon>
        <taxon>Camellia</taxon>
    </lineage>
</organism>
<keyword evidence="2" id="KW-1185">Reference proteome</keyword>
<name>A0ACC0GWT1_9ERIC</name>
<evidence type="ECO:0000313" key="2">
    <source>
        <dbReference type="Proteomes" id="UP001060215"/>
    </source>
</evidence>
<dbReference type="Proteomes" id="UP001060215">
    <property type="component" value="Chromosome 9"/>
</dbReference>
<evidence type="ECO:0000313" key="1">
    <source>
        <dbReference type="EMBL" id="KAI8005285.1"/>
    </source>
</evidence>
<protein>
    <submittedName>
        <fullName evidence="1">Uncharacterized protein</fullName>
    </submittedName>
</protein>
<comment type="caution">
    <text evidence="1">The sequence shown here is derived from an EMBL/GenBank/DDBJ whole genome shotgun (WGS) entry which is preliminary data.</text>
</comment>
<dbReference type="EMBL" id="CM045766">
    <property type="protein sequence ID" value="KAI8005285.1"/>
    <property type="molecule type" value="Genomic_DNA"/>
</dbReference>